<comment type="caution">
    <text evidence="2">The sequence shown here is derived from an EMBL/GenBank/DDBJ whole genome shotgun (WGS) entry which is preliminary data.</text>
</comment>
<evidence type="ECO:0000313" key="3">
    <source>
        <dbReference type="Proteomes" id="UP000663827"/>
    </source>
</evidence>
<protein>
    <recommendedName>
        <fullName evidence="4">C2H2-type domain-containing protein</fullName>
    </recommendedName>
</protein>
<dbReference type="Proteomes" id="UP000663827">
    <property type="component" value="Unassembled WGS sequence"/>
</dbReference>
<feature type="region of interest" description="Disordered" evidence="1">
    <location>
        <begin position="129"/>
        <end position="149"/>
    </location>
</feature>
<name>A0A8H3E7H4_9AGAM</name>
<evidence type="ECO:0000313" key="2">
    <source>
        <dbReference type="EMBL" id="CAE7201816.1"/>
    </source>
</evidence>
<evidence type="ECO:0008006" key="4">
    <source>
        <dbReference type="Google" id="ProtNLM"/>
    </source>
</evidence>
<gene>
    <name evidence="2" type="ORF">RDB_LOCUS139604</name>
</gene>
<feature type="compositionally biased region" description="Low complexity" evidence="1">
    <location>
        <begin position="135"/>
        <end position="149"/>
    </location>
</feature>
<dbReference type="Gene3D" id="3.30.160.60">
    <property type="entry name" value="Classic Zinc Finger"/>
    <property type="match status" value="1"/>
</dbReference>
<sequence length="261" mass="29281">MKTKSNANDTDPEKGNEGGFTLEKTIADMLLKGRAYFIHFPTVYCYDENRTIFRVGEGHRYQQVTSIGPNPSEPQVPFDIGGIKYAFDQTGVLWYNMGEYWLQEVTYSELSAALSVVVNCIEADNLHIANNPTHSPSSSDPRQSTSTESGMSYITMGTTEEGPQPLSSNPDQAEVDQWIEYMRQHRAMQVRDGLRLSAVRCPVAGCDATQRNPRALRDHLYLHFSIKPHRCDYGCAIAFETEAKKNRHVETCPLAAQLGTH</sequence>
<organism evidence="2 3">
    <name type="scientific">Rhizoctonia solani</name>
    <dbReference type="NCBI Taxonomy" id="456999"/>
    <lineage>
        <taxon>Eukaryota</taxon>
        <taxon>Fungi</taxon>
        <taxon>Dikarya</taxon>
        <taxon>Basidiomycota</taxon>
        <taxon>Agaricomycotina</taxon>
        <taxon>Agaricomycetes</taxon>
        <taxon>Cantharellales</taxon>
        <taxon>Ceratobasidiaceae</taxon>
        <taxon>Rhizoctonia</taxon>
    </lineage>
</organism>
<evidence type="ECO:0000256" key="1">
    <source>
        <dbReference type="SAM" id="MobiDB-lite"/>
    </source>
</evidence>
<reference evidence="2" key="1">
    <citation type="submission" date="2021-01" db="EMBL/GenBank/DDBJ databases">
        <authorList>
            <person name="Kaushik A."/>
        </authorList>
    </citation>
    <scope>NUCLEOTIDE SEQUENCE</scope>
    <source>
        <strain evidence="2">AG5</strain>
    </source>
</reference>
<accession>A0A8H3E7H4</accession>
<dbReference type="AlphaFoldDB" id="A0A8H3E7H4"/>
<proteinExistence type="predicted"/>
<dbReference type="EMBL" id="CAJNJQ010003612">
    <property type="protein sequence ID" value="CAE7201816.1"/>
    <property type="molecule type" value="Genomic_DNA"/>
</dbReference>